<accession>A0A5C6G2A6</accession>
<feature type="region of interest" description="Disordered" evidence="1">
    <location>
        <begin position="221"/>
        <end position="242"/>
    </location>
</feature>
<evidence type="ECO:0000313" key="2">
    <source>
        <dbReference type="EMBL" id="TWU71980.1"/>
    </source>
</evidence>
<proteinExistence type="predicted"/>
<dbReference type="AlphaFoldDB" id="A0A5C6G2A6"/>
<comment type="caution">
    <text evidence="2">The sequence shown here is derived from an EMBL/GenBank/DDBJ whole genome shotgun (WGS) entry which is preliminary data.</text>
</comment>
<dbReference type="EMBL" id="SBHS01000034">
    <property type="protein sequence ID" value="TWU71980.1"/>
    <property type="molecule type" value="Genomic_DNA"/>
</dbReference>
<evidence type="ECO:0000313" key="3">
    <source>
        <dbReference type="Proteomes" id="UP000317257"/>
    </source>
</evidence>
<protein>
    <submittedName>
        <fullName evidence="2">Uncharacterized protein</fullName>
    </submittedName>
</protein>
<dbReference type="InterPro" id="IPR035979">
    <property type="entry name" value="RBD_domain_sf"/>
</dbReference>
<dbReference type="SUPFAM" id="SSF54928">
    <property type="entry name" value="RNA-binding domain, RBD"/>
    <property type="match status" value="1"/>
</dbReference>
<gene>
    <name evidence="2" type="ORF">ED733_002398</name>
</gene>
<reference evidence="3" key="1">
    <citation type="submission" date="2018-12" db="EMBL/GenBank/DDBJ databases">
        <title>The complete genome of Metarhizium rileyi, a key fungal pathogen of Lepidoptera.</title>
        <authorList>
            <person name="Binneck E."/>
            <person name="Lastra C.C.L."/>
            <person name="Sosa-Gomez D.R."/>
        </authorList>
    </citation>
    <scope>NUCLEOTIDE SEQUENCE [LARGE SCALE GENOMIC DNA]</scope>
    <source>
        <strain evidence="3">Cep018-CH2</strain>
    </source>
</reference>
<evidence type="ECO:0000256" key="1">
    <source>
        <dbReference type="SAM" id="MobiDB-lite"/>
    </source>
</evidence>
<sequence>MLKDDIWHALPSAAPSRQVSSSAVHTVHESSNISGVAQTFPSTTFDLRVDELAQQLQLQRVKRSHVACNDLASDLIQQSVAVGRNADAVLSAICASIGTATDEGSFSTAEHGGIDVNAPRDPASAPFHTAGFSDLRHSVDTYHANDTVVPHGNVQFANPIHPEAGNTCFIQKNPRSNNSNGWKGISLARDQYLRRGPHASHGSLASLRSPRLSAEHSSMIRPADTRGPFGRIQYPNMRPTPSASIKPIKASLENALITEGALSVRKNDPKPSLTTASVLATGTQATGFVPMLAVTRPDMTGRDVTPMPLGSQTVQDLKFSPRYHGMHTETNASVDYLRPDQNCALWITQLPPDVKVTEILGHIHNAGRVYATFINPPDGIKHPRSAAKLVFFTPAGAQKLLAYAWHHPFTIRGYKAQVAPNRIKYDSHSTAKGESRVLIITGDKKFVNEGSLTAYFEGRFAFQIDKIQTLIEFKNRAVVEYKFGSYRCQSQMGFKALLLDRPRGLEMVEFGADPCEVGSDTTSFTIAGERIQGKGLLLPNFE</sequence>
<name>A0A5C6G2A6_METRR</name>
<dbReference type="GO" id="GO:0003676">
    <property type="term" value="F:nucleic acid binding"/>
    <property type="evidence" value="ECO:0007669"/>
    <property type="project" value="InterPro"/>
</dbReference>
<dbReference type="Proteomes" id="UP000317257">
    <property type="component" value="Unassembled WGS sequence"/>
</dbReference>
<organism evidence="2 3">
    <name type="scientific">Metarhizium rileyi (strain RCEF 4871)</name>
    <name type="common">Nomuraea rileyi</name>
    <dbReference type="NCBI Taxonomy" id="1649241"/>
    <lineage>
        <taxon>Eukaryota</taxon>
        <taxon>Fungi</taxon>
        <taxon>Dikarya</taxon>
        <taxon>Ascomycota</taxon>
        <taxon>Pezizomycotina</taxon>
        <taxon>Sordariomycetes</taxon>
        <taxon>Hypocreomycetidae</taxon>
        <taxon>Hypocreales</taxon>
        <taxon>Clavicipitaceae</taxon>
        <taxon>Metarhizium</taxon>
    </lineage>
</organism>